<dbReference type="SUPFAM" id="SSF48371">
    <property type="entry name" value="ARM repeat"/>
    <property type="match status" value="1"/>
</dbReference>
<name>A0A6G1H9E1_9PEZI</name>
<reference evidence="6" key="1">
    <citation type="journal article" date="2020" name="Stud. Mycol.">
        <title>101 Dothideomycetes genomes: a test case for predicting lifestyles and emergence of pathogens.</title>
        <authorList>
            <person name="Haridas S."/>
            <person name="Albert R."/>
            <person name="Binder M."/>
            <person name="Bloem J."/>
            <person name="Labutti K."/>
            <person name="Salamov A."/>
            <person name="Andreopoulos B."/>
            <person name="Baker S."/>
            <person name="Barry K."/>
            <person name="Bills G."/>
            <person name="Bluhm B."/>
            <person name="Cannon C."/>
            <person name="Castanera R."/>
            <person name="Culley D."/>
            <person name="Daum C."/>
            <person name="Ezra D."/>
            <person name="Gonzalez J."/>
            <person name="Henrissat B."/>
            <person name="Kuo A."/>
            <person name="Liang C."/>
            <person name="Lipzen A."/>
            <person name="Lutzoni F."/>
            <person name="Magnuson J."/>
            <person name="Mondo S."/>
            <person name="Nolan M."/>
            <person name="Ohm R."/>
            <person name="Pangilinan J."/>
            <person name="Park H.-J."/>
            <person name="Ramirez L."/>
            <person name="Alfaro M."/>
            <person name="Sun H."/>
            <person name="Tritt A."/>
            <person name="Yoshinaga Y."/>
            <person name="Zwiers L.-H."/>
            <person name="Turgeon B."/>
            <person name="Goodwin S."/>
            <person name="Spatafora J."/>
            <person name="Crous P."/>
            <person name="Grigoriev I."/>
        </authorList>
    </citation>
    <scope>NUCLEOTIDE SEQUENCE</scope>
    <source>
        <strain evidence="6">CBS 113979</strain>
    </source>
</reference>
<sequence length="520" mass="60048">MEPSNKKRKRVQNDAEYISRKDEKKRIKLLESQISESRKHYNNIPEITSLAKEGHPETAKLAMESLCGVFSRLMSDGSMTSQKGVPREEQLIVEWLRKQYDEYIRLLLSRLRKTDETILLNFTMHLIRQEASASKTDDVWTSTSRPFFNLVRELLVSEIDAVREAFMKKYIEKYDNVRYYTFGSISSLLTGQSSMDIEEQAVSNCLKILSSAEGPPATKDDLEFFGDAPTDKKDKLYSSAAHRRRAQDVWLALLRVGLNKTQRKAILRIMTERIVPQFNKPELLMDFLTDSYNVEGETALLALSGLFYLIREKNLDYPSFYPKLYQLLDTGLLHSKQRSRFFRLLETFLSSTHLPAALVASFIKRLARLALHGPPAGIVVVIPYIYNMLKEHPTCTFMIHREVRHSDDRKELEEEGMEDPFDMDEEDPMNTWAIDSSLWELEALQSHYHPNVATLAKIISEQFTKQAYNIEDFLDHSYNGLIEGELTRNVKKTPVVEYQIPENVFEGQIGLLLPKALEIS</sequence>
<dbReference type="GO" id="GO:0042254">
    <property type="term" value="P:ribosome biogenesis"/>
    <property type="evidence" value="ECO:0007669"/>
    <property type="project" value="InterPro"/>
</dbReference>
<dbReference type="GO" id="GO:0031965">
    <property type="term" value="C:nuclear membrane"/>
    <property type="evidence" value="ECO:0007669"/>
    <property type="project" value="UniProtKB-SubCell"/>
</dbReference>
<keyword evidence="4" id="KW-0472">Membrane</keyword>
<dbReference type="EMBL" id="ML977144">
    <property type="protein sequence ID" value="KAF1989629.1"/>
    <property type="molecule type" value="Genomic_DNA"/>
</dbReference>
<dbReference type="AlphaFoldDB" id="A0A6G1H9E1"/>
<comment type="similarity">
    <text evidence="2">Belongs to the CBF/MAK21 family.</text>
</comment>
<dbReference type="OrthoDB" id="10263185at2759"/>
<keyword evidence="7" id="KW-1185">Reference proteome</keyword>
<evidence type="ECO:0000313" key="7">
    <source>
        <dbReference type="Proteomes" id="UP000800041"/>
    </source>
</evidence>
<protein>
    <submittedName>
        <fullName evidence="6">Nucleolar complex protein 4</fullName>
    </submittedName>
</protein>
<evidence type="ECO:0000256" key="2">
    <source>
        <dbReference type="ARBA" id="ARBA00007797"/>
    </source>
</evidence>
<comment type="subcellular location">
    <subcellularLocation>
        <location evidence="1">Nucleus membrane</location>
        <topology evidence="1">Multi-pass membrane protein</topology>
    </subcellularLocation>
</comment>
<dbReference type="GO" id="GO:0030692">
    <property type="term" value="C:Noc4p-Nop14p complex"/>
    <property type="evidence" value="ECO:0007669"/>
    <property type="project" value="TreeGrafter"/>
</dbReference>
<keyword evidence="3" id="KW-0812">Transmembrane</keyword>
<dbReference type="PANTHER" id="PTHR12455">
    <property type="entry name" value="NUCLEOLAR COMPLEX PROTEIN 4"/>
    <property type="match status" value="1"/>
</dbReference>
<evidence type="ECO:0000256" key="3">
    <source>
        <dbReference type="ARBA" id="ARBA00022692"/>
    </source>
</evidence>
<dbReference type="Proteomes" id="UP000800041">
    <property type="component" value="Unassembled WGS sequence"/>
</dbReference>
<dbReference type="InterPro" id="IPR016024">
    <property type="entry name" value="ARM-type_fold"/>
</dbReference>
<accession>A0A6G1H9E1</accession>
<dbReference type="GO" id="GO:0032040">
    <property type="term" value="C:small-subunit processome"/>
    <property type="evidence" value="ECO:0007669"/>
    <property type="project" value="TreeGrafter"/>
</dbReference>
<organism evidence="6 7">
    <name type="scientific">Aulographum hederae CBS 113979</name>
    <dbReference type="NCBI Taxonomy" id="1176131"/>
    <lineage>
        <taxon>Eukaryota</taxon>
        <taxon>Fungi</taxon>
        <taxon>Dikarya</taxon>
        <taxon>Ascomycota</taxon>
        <taxon>Pezizomycotina</taxon>
        <taxon>Dothideomycetes</taxon>
        <taxon>Pleosporomycetidae</taxon>
        <taxon>Aulographales</taxon>
        <taxon>Aulographaceae</taxon>
    </lineage>
</organism>
<gene>
    <name evidence="6" type="ORF">K402DRAFT_460975</name>
</gene>
<dbReference type="PANTHER" id="PTHR12455:SF0">
    <property type="entry name" value="NUCLEOLAR COMPLEX PROTEIN 4 HOMOLOG"/>
    <property type="match status" value="1"/>
</dbReference>
<feature type="domain" description="CCAAT-binding factor" evidence="5">
    <location>
        <begin position="299"/>
        <end position="456"/>
    </location>
</feature>
<proteinExistence type="inferred from homology"/>
<dbReference type="InterPro" id="IPR027193">
    <property type="entry name" value="Noc4"/>
</dbReference>
<dbReference type="InterPro" id="IPR005612">
    <property type="entry name" value="CCAAT-binding_factor"/>
</dbReference>
<evidence type="ECO:0000256" key="4">
    <source>
        <dbReference type="ARBA" id="ARBA00022989"/>
    </source>
</evidence>
<keyword evidence="4" id="KW-1133">Transmembrane helix</keyword>
<dbReference type="Pfam" id="PF03914">
    <property type="entry name" value="CBF"/>
    <property type="match status" value="1"/>
</dbReference>
<evidence type="ECO:0000313" key="6">
    <source>
        <dbReference type="EMBL" id="KAF1989629.1"/>
    </source>
</evidence>
<evidence type="ECO:0000256" key="1">
    <source>
        <dbReference type="ARBA" id="ARBA00004232"/>
    </source>
</evidence>
<evidence type="ECO:0000259" key="5">
    <source>
        <dbReference type="Pfam" id="PF03914"/>
    </source>
</evidence>